<dbReference type="PROSITE" id="PS51257">
    <property type="entry name" value="PROKAR_LIPOPROTEIN"/>
    <property type="match status" value="1"/>
</dbReference>
<evidence type="ECO:0000313" key="1">
    <source>
        <dbReference type="EMBL" id="HJF69870.1"/>
    </source>
</evidence>
<reference evidence="1" key="2">
    <citation type="submission" date="2021-09" db="EMBL/GenBank/DDBJ databases">
        <authorList>
            <person name="Gilroy R."/>
        </authorList>
    </citation>
    <scope>NUCLEOTIDE SEQUENCE</scope>
    <source>
        <strain evidence="1">6966</strain>
    </source>
</reference>
<dbReference type="Pfam" id="PF16407">
    <property type="entry name" value="PKD_2"/>
    <property type="match status" value="1"/>
</dbReference>
<dbReference type="Proteomes" id="UP000742098">
    <property type="component" value="Unassembled WGS sequence"/>
</dbReference>
<dbReference type="AlphaFoldDB" id="A0A921H349"/>
<organism evidence="1 2">
    <name type="scientific">Butyricimonas virosa</name>
    <dbReference type="NCBI Taxonomy" id="544645"/>
    <lineage>
        <taxon>Bacteria</taxon>
        <taxon>Pseudomonadati</taxon>
        <taxon>Bacteroidota</taxon>
        <taxon>Bacteroidia</taxon>
        <taxon>Bacteroidales</taxon>
        <taxon>Odoribacteraceae</taxon>
        <taxon>Butyricimonas</taxon>
    </lineage>
</organism>
<gene>
    <name evidence="1" type="ORF">K8V05_03850</name>
</gene>
<accession>A0A921H349</accession>
<dbReference type="EMBL" id="DYVS01000071">
    <property type="protein sequence ID" value="HJF69870.1"/>
    <property type="molecule type" value="Genomic_DNA"/>
</dbReference>
<evidence type="ECO:0000313" key="2">
    <source>
        <dbReference type="Proteomes" id="UP000742098"/>
    </source>
</evidence>
<comment type="caution">
    <text evidence="1">The sequence shown here is derived from an EMBL/GenBank/DDBJ whole genome shotgun (WGS) entry which is preliminary data.</text>
</comment>
<sequence length="498" mass="56089">MKNRIYMFALLVASLVMGCIDDKGNYDYVPVDELFPVAISGLKDEVDVLVGEELKLTATVQGDEQLENLRYAWFLNAGTGMRDTLGYGKELNYKVELESATYTLLFEVKDTVKEVFVRHEMKLAVQTVYSKGWLVMESDGTGSDVDFVSVDGEVRENQFTATGSGRMPGEPRQIFYWKNHNHEVDYGDSVVVEKKEAFLFLSEHDMRVCNANNMEVLKRGVECFYEAPEVLEPRCVVGKGGSAVHLNNAGMSYYLPDNGANIGKFGYPPMGPDGTYNYDMHRDMFYGSQYTVAWDQESHSFVYADFNNTPLSYFNASTGEDYGPVSNMDKELVRLLYRYYVYNKTTYQYTYYSYAVMKDPDGKIVIADVSSSKLVYPLAGYYDVPEGGKLGEAEVMAVHESSPKVFFSAGNELWEHNVNFATDLSVRERIVYTFPGEEKIAFMQHVDDDLVVLTNSAAGWNLYAFPFIGGGSEFDGSVSPEKVLIARGEGQGRYVLKR</sequence>
<name>A0A921H349_9BACT</name>
<dbReference type="InterPro" id="IPR032183">
    <property type="entry name" value="PKD-like"/>
</dbReference>
<proteinExistence type="predicted"/>
<protein>
    <submittedName>
        <fullName evidence="1">Uncharacterized protein</fullName>
    </submittedName>
</protein>
<reference evidence="1" key="1">
    <citation type="journal article" date="2021" name="PeerJ">
        <title>Extensive microbial diversity within the chicken gut microbiome revealed by metagenomics and culture.</title>
        <authorList>
            <person name="Gilroy R."/>
            <person name="Ravi A."/>
            <person name="Getino M."/>
            <person name="Pursley I."/>
            <person name="Horton D.L."/>
            <person name="Alikhan N.F."/>
            <person name="Baker D."/>
            <person name="Gharbi K."/>
            <person name="Hall N."/>
            <person name="Watson M."/>
            <person name="Adriaenssens E.M."/>
            <person name="Foster-Nyarko E."/>
            <person name="Jarju S."/>
            <person name="Secka A."/>
            <person name="Antonio M."/>
            <person name="Oren A."/>
            <person name="Chaudhuri R.R."/>
            <person name="La Ragione R."/>
            <person name="Hildebrand F."/>
            <person name="Pallen M.J."/>
        </authorList>
    </citation>
    <scope>NUCLEOTIDE SEQUENCE</scope>
    <source>
        <strain evidence="1">6966</strain>
    </source>
</reference>